<dbReference type="Gene3D" id="3.40.50.150">
    <property type="entry name" value="Vaccinia Virus protein VP39"/>
    <property type="match status" value="1"/>
</dbReference>
<sequence length="263" mass="30034">MPVWDADQYLKFQQERTQPAIDLAARVRLESPERIVDVGCGPGNSTAVLASRFPEADLRGLDSSADMLETARASNGEIHWFQADITSWEPDEKYDLIFSNAVLQWVPDHQAIFPRLVSFLKPEGALAVQLPSHFGSPLHQCVVEVSELPEWKEATTNARRRLATESRSFYYDLLAPVVSQIDLWETEYIHIMESVEAILEWFRGTGLRPYLEALPDDDQRVRFETELLARYRDAYSTQANGKVLFPFRRLFLVAYDPNQGSVV</sequence>
<dbReference type="InterPro" id="IPR029063">
    <property type="entry name" value="SAM-dependent_MTases_sf"/>
</dbReference>
<dbReference type="EMBL" id="CP037452">
    <property type="protein sequence ID" value="QDV50915.1"/>
    <property type="molecule type" value="Genomic_DNA"/>
</dbReference>
<feature type="domain" description="Methyltransferase" evidence="3">
    <location>
        <begin position="35"/>
        <end position="124"/>
    </location>
</feature>
<gene>
    <name evidence="4" type="primary">tam</name>
    <name evidence="4" type="ORF">Enr17x_29600</name>
</gene>
<evidence type="ECO:0000256" key="2">
    <source>
        <dbReference type="ARBA" id="ARBA00022679"/>
    </source>
</evidence>
<dbReference type="AlphaFoldDB" id="A0A518ICT5"/>
<dbReference type="PANTHER" id="PTHR43861:SF1">
    <property type="entry name" value="TRANS-ACONITATE 2-METHYLTRANSFERASE"/>
    <property type="match status" value="1"/>
</dbReference>
<dbReference type="GO" id="GO:0030798">
    <property type="term" value="F:trans-aconitate 2-methyltransferase activity"/>
    <property type="evidence" value="ECO:0007669"/>
    <property type="project" value="UniProtKB-EC"/>
</dbReference>
<dbReference type="InterPro" id="IPR023149">
    <property type="entry name" value="Trans_acon_MeTrfase_C"/>
</dbReference>
<name>A0A518ICT5_9PLAN</name>
<evidence type="ECO:0000313" key="4">
    <source>
        <dbReference type="EMBL" id="QDV50915.1"/>
    </source>
</evidence>
<dbReference type="Proteomes" id="UP000318313">
    <property type="component" value="Chromosome"/>
</dbReference>
<dbReference type="RefSeq" id="WP_145309755.1">
    <property type="nucleotide sequence ID" value="NZ_CP037452.1"/>
</dbReference>
<dbReference type="CDD" id="cd02440">
    <property type="entry name" value="AdoMet_MTases"/>
    <property type="match status" value="1"/>
</dbReference>
<accession>A0A518ICT5</accession>
<evidence type="ECO:0000256" key="1">
    <source>
        <dbReference type="ARBA" id="ARBA00022603"/>
    </source>
</evidence>
<organism evidence="4 5">
    <name type="scientific">Gimesia fumaroli</name>
    <dbReference type="NCBI Taxonomy" id="2527976"/>
    <lineage>
        <taxon>Bacteria</taxon>
        <taxon>Pseudomonadati</taxon>
        <taxon>Planctomycetota</taxon>
        <taxon>Planctomycetia</taxon>
        <taxon>Planctomycetales</taxon>
        <taxon>Planctomycetaceae</taxon>
        <taxon>Gimesia</taxon>
    </lineage>
</organism>
<keyword evidence="5" id="KW-1185">Reference proteome</keyword>
<dbReference type="Gene3D" id="1.10.150.290">
    <property type="entry name" value="S-adenosyl-L-methionine-dependent methyltransferases"/>
    <property type="match status" value="1"/>
</dbReference>
<proteinExistence type="predicted"/>
<dbReference type="OrthoDB" id="9774345at2"/>
<dbReference type="SUPFAM" id="SSF53335">
    <property type="entry name" value="S-adenosyl-L-methionine-dependent methyltransferases"/>
    <property type="match status" value="1"/>
</dbReference>
<dbReference type="NCBIfam" id="NF002463">
    <property type="entry name" value="PRK01683.1"/>
    <property type="match status" value="1"/>
</dbReference>
<keyword evidence="2 4" id="KW-0808">Transferase</keyword>
<dbReference type="PANTHER" id="PTHR43861">
    <property type="entry name" value="TRANS-ACONITATE 2-METHYLTRANSFERASE-RELATED"/>
    <property type="match status" value="1"/>
</dbReference>
<evidence type="ECO:0000259" key="3">
    <source>
        <dbReference type="Pfam" id="PF13649"/>
    </source>
</evidence>
<dbReference type="Pfam" id="PF13649">
    <property type="entry name" value="Methyltransf_25"/>
    <property type="match status" value="1"/>
</dbReference>
<keyword evidence="1 4" id="KW-0489">Methyltransferase</keyword>
<dbReference type="EC" id="2.1.1.144" evidence="4"/>
<dbReference type="KEGG" id="gfm:Enr17x_29600"/>
<dbReference type="GO" id="GO:0032259">
    <property type="term" value="P:methylation"/>
    <property type="evidence" value="ECO:0007669"/>
    <property type="project" value="UniProtKB-KW"/>
</dbReference>
<dbReference type="InterPro" id="IPR041698">
    <property type="entry name" value="Methyltransf_25"/>
</dbReference>
<evidence type="ECO:0000313" key="5">
    <source>
        <dbReference type="Proteomes" id="UP000318313"/>
    </source>
</evidence>
<protein>
    <submittedName>
        <fullName evidence="4">Trans-aconitate 2-methyltransferase</fullName>
        <ecNumber evidence="4">2.1.1.144</ecNumber>
    </submittedName>
</protein>
<reference evidence="4 5" key="1">
    <citation type="submission" date="2019-03" db="EMBL/GenBank/DDBJ databases">
        <title>Deep-cultivation of Planctomycetes and their phenomic and genomic characterization uncovers novel biology.</title>
        <authorList>
            <person name="Wiegand S."/>
            <person name="Jogler M."/>
            <person name="Boedeker C."/>
            <person name="Pinto D."/>
            <person name="Vollmers J."/>
            <person name="Rivas-Marin E."/>
            <person name="Kohn T."/>
            <person name="Peeters S.H."/>
            <person name="Heuer A."/>
            <person name="Rast P."/>
            <person name="Oberbeckmann S."/>
            <person name="Bunk B."/>
            <person name="Jeske O."/>
            <person name="Meyerdierks A."/>
            <person name="Storesund J.E."/>
            <person name="Kallscheuer N."/>
            <person name="Luecker S."/>
            <person name="Lage O.M."/>
            <person name="Pohl T."/>
            <person name="Merkel B.J."/>
            <person name="Hornburger P."/>
            <person name="Mueller R.-W."/>
            <person name="Bruemmer F."/>
            <person name="Labrenz M."/>
            <person name="Spormann A.M."/>
            <person name="Op den Camp H."/>
            <person name="Overmann J."/>
            <person name="Amann R."/>
            <person name="Jetten M.S.M."/>
            <person name="Mascher T."/>
            <person name="Medema M.H."/>
            <person name="Devos D.P."/>
            <person name="Kaster A.-K."/>
            <person name="Ovreas L."/>
            <person name="Rohde M."/>
            <person name="Galperin M.Y."/>
            <person name="Jogler C."/>
        </authorList>
    </citation>
    <scope>NUCLEOTIDE SEQUENCE [LARGE SCALE GENOMIC DNA]</scope>
    <source>
        <strain evidence="4 5">Enr17</strain>
    </source>
</reference>